<evidence type="ECO:0000313" key="10">
    <source>
        <dbReference type="Proteomes" id="UP000030151"/>
    </source>
</evidence>
<evidence type="ECO:0000256" key="5">
    <source>
        <dbReference type="ARBA" id="ARBA00022833"/>
    </source>
</evidence>
<dbReference type="OrthoDB" id="654211at2759"/>
<dbReference type="AlphaFoldDB" id="A0A014PI46"/>
<accession>A0A014PI46</accession>
<dbReference type="GO" id="GO:0000981">
    <property type="term" value="F:DNA-binding transcription factor activity, RNA polymerase II-specific"/>
    <property type="evidence" value="ECO:0007669"/>
    <property type="project" value="InterPro"/>
</dbReference>
<evidence type="ECO:0000256" key="1">
    <source>
        <dbReference type="ARBA" id="ARBA00004123"/>
    </source>
</evidence>
<keyword evidence="4" id="KW-0863">Zinc-finger</keyword>
<evidence type="ECO:0000256" key="4">
    <source>
        <dbReference type="ARBA" id="ARBA00022771"/>
    </source>
</evidence>
<name>A0A014PI46_9HYPO</name>
<dbReference type="Pfam" id="PF04082">
    <property type="entry name" value="Fungal_trans"/>
    <property type="match status" value="1"/>
</dbReference>
<evidence type="ECO:0000256" key="7">
    <source>
        <dbReference type="SAM" id="MobiDB-lite"/>
    </source>
</evidence>
<dbReference type="GO" id="GO:0008270">
    <property type="term" value="F:zinc ion binding"/>
    <property type="evidence" value="ECO:0007669"/>
    <property type="project" value="UniProtKB-KW"/>
</dbReference>
<dbReference type="GO" id="GO:0000785">
    <property type="term" value="C:chromatin"/>
    <property type="evidence" value="ECO:0007669"/>
    <property type="project" value="TreeGrafter"/>
</dbReference>
<proteinExistence type="predicted"/>
<keyword evidence="6" id="KW-0539">Nucleus</keyword>
<evidence type="ECO:0000259" key="8">
    <source>
        <dbReference type="Pfam" id="PF04082"/>
    </source>
</evidence>
<evidence type="ECO:0000256" key="6">
    <source>
        <dbReference type="ARBA" id="ARBA00023242"/>
    </source>
</evidence>
<comment type="subcellular location">
    <subcellularLocation>
        <location evidence="1">Nucleus</location>
    </subcellularLocation>
</comment>
<dbReference type="GO" id="GO:0000978">
    <property type="term" value="F:RNA polymerase II cis-regulatory region sequence-specific DNA binding"/>
    <property type="evidence" value="ECO:0007669"/>
    <property type="project" value="InterPro"/>
</dbReference>
<dbReference type="InterPro" id="IPR007219">
    <property type="entry name" value="XnlR_reg_dom"/>
</dbReference>
<keyword evidence="2" id="KW-0479">Metal-binding</keyword>
<keyword evidence="5" id="KW-0862">Zinc</keyword>
<dbReference type="GO" id="GO:0005634">
    <property type="term" value="C:nucleus"/>
    <property type="evidence" value="ECO:0007669"/>
    <property type="project" value="UniProtKB-SubCell"/>
</dbReference>
<organism evidence="9 10">
    <name type="scientific">Metarhizium robertsii</name>
    <dbReference type="NCBI Taxonomy" id="568076"/>
    <lineage>
        <taxon>Eukaryota</taxon>
        <taxon>Fungi</taxon>
        <taxon>Dikarya</taxon>
        <taxon>Ascomycota</taxon>
        <taxon>Pezizomycotina</taxon>
        <taxon>Sordariomycetes</taxon>
        <taxon>Hypocreomycetidae</taxon>
        <taxon>Hypocreales</taxon>
        <taxon>Clavicipitaceae</taxon>
        <taxon>Metarhizium</taxon>
    </lineage>
</organism>
<feature type="domain" description="Xylanolytic transcriptional activator regulatory" evidence="8">
    <location>
        <begin position="308"/>
        <end position="592"/>
    </location>
</feature>
<feature type="region of interest" description="Disordered" evidence="7">
    <location>
        <begin position="187"/>
        <end position="221"/>
    </location>
</feature>
<dbReference type="HOGENOM" id="CLU_007784_2_0_1"/>
<dbReference type="GO" id="GO:0006351">
    <property type="term" value="P:DNA-templated transcription"/>
    <property type="evidence" value="ECO:0007669"/>
    <property type="project" value="InterPro"/>
</dbReference>
<comment type="caution">
    <text evidence="9">The sequence shown here is derived from an EMBL/GenBank/DDBJ whole genome shotgun (WGS) entry which is preliminary data.</text>
</comment>
<dbReference type="PANTHER" id="PTHR40626">
    <property type="entry name" value="MIP31509P"/>
    <property type="match status" value="1"/>
</dbReference>
<dbReference type="InterPro" id="IPR051059">
    <property type="entry name" value="VerF-like"/>
</dbReference>
<evidence type="ECO:0000256" key="3">
    <source>
        <dbReference type="ARBA" id="ARBA00022737"/>
    </source>
</evidence>
<dbReference type="PANTHER" id="PTHR40626:SF10">
    <property type="entry name" value="C2H2-TYPE DOMAIN-CONTAINING PROTEIN"/>
    <property type="match status" value="1"/>
</dbReference>
<feature type="region of interest" description="Disordered" evidence="7">
    <location>
        <begin position="33"/>
        <end position="57"/>
    </location>
</feature>
<dbReference type="EMBL" id="JELW01000092">
    <property type="protein sequence ID" value="EXU95231.1"/>
    <property type="molecule type" value="Genomic_DNA"/>
</dbReference>
<evidence type="ECO:0000256" key="2">
    <source>
        <dbReference type="ARBA" id="ARBA00022723"/>
    </source>
</evidence>
<reference evidence="9 10" key="1">
    <citation type="submission" date="2014-02" db="EMBL/GenBank/DDBJ databases">
        <title>The genome sequence of the entomopathogenic fungus Metarhizium robertsii ARSEF 2575.</title>
        <authorList>
            <person name="Giuliano Garisto Donzelli B."/>
            <person name="Roe B.A."/>
            <person name="Macmil S.L."/>
            <person name="Krasnoff S.B."/>
            <person name="Gibson D.M."/>
        </authorList>
    </citation>
    <scope>NUCLEOTIDE SEQUENCE [LARGE SCALE GENOMIC DNA]</scope>
    <source>
        <strain evidence="9 10">ARSEF 2575</strain>
    </source>
</reference>
<dbReference type="CDD" id="cd12148">
    <property type="entry name" value="fungal_TF_MHR"/>
    <property type="match status" value="1"/>
</dbReference>
<gene>
    <name evidence="9" type="ORF">X797_011699</name>
</gene>
<sequence>MTPPANSTRVDNGNAYLLLFVSRDLLNRHRRLSQCSESTSNKHQNTRSLVSNRVQGHASSLRYPSEHGASFLSEGTSSEGAIQANTRPTANASNLTPTEYSQEQLMGKFSIHLGTMNQEQDFCDDSENRGLPAHIHHDTGTAIDTSPDFMQTQPFDIEFLSNETGMLNDYLLDIFPHIDYQEAAFKDDSRHDGGTEAPAEAPNSNTHVSPDVIQAGGPPRQSEIVADQSRVVDHNQSSTRHMDEEHSRVNKTLDAIDDIVPTNPWSISTAAYDRLAAEVMKHKHVLPSPYTLPSRHRLSRFVASWIRGFHPHLPFLHLPTTSLDSMTPMLLLTLAATGSFYGFEHTHGYAMYFIAKSIITEELEKRRHTANLYLLRSFPRYAQLPISPQSATTFRPTPPATIDMELLQALLVLVLTMSWLDGPLAQNALAMSSQLASLTRESLACLHLTDNNDNWVDWARDEEQRRTILSAYFVLNIQTICFNVPPQIAVSEMNLPLPCSEAEFKASNSKAWCRLQKKNPRRPVFAHCLEQLLSGKPLDKQAPVTEFGNYMLLQGLLMQIYFERQAASTLVNPTSSLPTSTISLYDSAIDAWESCWDPAIESALDPSASSHGPLAFNSTAMLRLAHIHLAVGLQCQCALRSRNPRVIAQAFEAHNPIPLRSPHLDQAASHAIYALRIPIRVGIAFVARGRTGHWSVQHAISNFACALFLAHWLENIFGLVSSNPDGLEGLRSEEKRLLFTIERLIEETDLEDSLGPKDLYPSRIRRLAVAVVRLWAETCTGIQVFEIVHVIGETLTLVAEMIESRL</sequence>
<keyword evidence="3" id="KW-0677">Repeat</keyword>
<evidence type="ECO:0000313" key="9">
    <source>
        <dbReference type="EMBL" id="EXU95231.1"/>
    </source>
</evidence>
<protein>
    <recommendedName>
        <fullName evidence="8">Xylanolytic transcriptional activator regulatory domain-containing protein</fullName>
    </recommendedName>
</protein>
<dbReference type="Proteomes" id="UP000030151">
    <property type="component" value="Unassembled WGS sequence"/>
</dbReference>
<dbReference type="eggNOG" id="ENOG502T30J">
    <property type="taxonomic scope" value="Eukaryota"/>
</dbReference>